<evidence type="ECO:0000313" key="2">
    <source>
        <dbReference type="EMBL" id="CAH9083047.1"/>
    </source>
</evidence>
<reference evidence="2" key="1">
    <citation type="submission" date="2022-07" db="EMBL/GenBank/DDBJ databases">
        <authorList>
            <person name="Macas J."/>
            <person name="Novak P."/>
            <person name="Neumann P."/>
        </authorList>
    </citation>
    <scope>NUCLEOTIDE SEQUENCE</scope>
</reference>
<comment type="caution">
    <text evidence="2">The sequence shown here is derived from an EMBL/GenBank/DDBJ whole genome shotgun (WGS) entry which is preliminary data.</text>
</comment>
<name>A0A9P0YZK3_CUSEU</name>
<dbReference type="Proteomes" id="UP001152484">
    <property type="component" value="Unassembled WGS sequence"/>
</dbReference>
<keyword evidence="3" id="KW-1185">Reference proteome</keyword>
<feature type="transmembrane region" description="Helical" evidence="1">
    <location>
        <begin position="74"/>
        <end position="92"/>
    </location>
</feature>
<evidence type="ECO:0000256" key="1">
    <source>
        <dbReference type="SAM" id="Phobius"/>
    </source>
</evidence>
<keyword evidence="1" id="KW-0472">Membrane</keyword>
<keyword evidence="1" id="KW-1133">Transmembrane helix</keyword>
<gene>
    <name evidence="2" type="ORF">CEURO_LOCUS8512</name>
</gene>
<proteinExistence type="predicted"/>
<protein>
    <submittedName>
        <fullName evidence="2">Uncharacterized protein</fullName>
    </submittedName>
</protein>
<sequence length="94" mass="10792">MYKSIDLPSVDLKKSFILWNLEAAQETTFLPTSGQRSYFRGNGRRFRGSASMDGRPANFNDGVQLKGMFSSTSVFFYFFIFSINCFIYFGNFGF</sequence>
<keyword evidence="1" id="KW-0812">Transmembrane</keyword>
<evidence type="ECO:0000313" key="3">
    <source>
        <dbReference type="Proteomes" id="UP001152484"/>
    </source>
</evidence>
<dbReference type="AlphaFoldDB" id="A0A9P0YZK3"/>
<accession>A0A9P0YZK3</accession>
<dbReference type="EMBL" id="CAMAPE010000016">
    <property type="protein sequence ID" value="CAH9083047.1"/>
    <property type="molecule type" value="Genomic_DNA"/>
</dbReference>
<organism evidence="2 3">
    <name type="scientific">Cuscuta europaea</name>
    <name type="common">European dodder</name>
    <dbReference type="NCBI Taxonomy" id="41803"/>
    <lineage>
        <taxon>Eukaryota</taxon>
        <taxon>Viridiplantae</taxon>
        <taxon>Streptophyta</taxon>
        <taxon>Embryophyta</taxon>
        <taxon>Tracheophyta</taxon>
        <taxon>Spermatophyta</taxon>
        <taxon>Magnoliopsida</taxon>
        <taxon>eudicotyledons</taxon>
        <taxon>Gunneridae</taxon>
        <taxon>Pentapetalae</taxon>
        <taxon>asterids</taxon>
        <taxon>lamiids</taxon>
        <taxon>Solanales</taxon>
        <taxon>Convolvulaceae</taxon>
        <taxon>Cuscuteae</taxon>
        <taxon>Cuscuta</taxon>
        <taxon>Cuscuta subgen. Cuscuta</taxon>
    </lineage>
</organism>